<comment type="cofactor">
    <cofactor evidence="5">
        <name>FMN</name>
        <dbReference type="ChEBI" id="CHEBI:58210"/>
    </cofactor>
</comment>
<dbReference type="InterPro" id="IPR050461">
    <property type="entry name" value="Nitroreductase_HadB/RutE"/>
</dbReference>
<proteinExistence type="inferred from homology"/>
<evidence type="ECO:0000259" key="6">
    <source>
        <dbReference type="Pfam" id="PF00881"/>
    </source>
</evidence>
<evidence type="ECO:0000313" key="8">
    <source>
        <dbReference type="Proteomes" id="UP000524246"/>
    </source>
</evidence>
<comment type="similarity">
    <text evidence="5">Belongs to the nitroreductase family. HadB/RutE subfamily.</text>
</comment>
<evidence type="ECO:0000256" key="2">
    <source>
        <dbReference type="ARBA" id="ARBA00022643"/>
    </source>
</evidence>
<dbReference type="Pfam" id="PF00881">
    <property type="entry name" value="Nitroreductase"/>
    <property type="match status" value="1"/>
</dbReference>
<dbReference type="AlphaFoldDB" id="A0A7X9FRK9"/>
<evidence type="ECO:0000256" key="1">
    <source>
        <dbReference type="ARBA" id="ARBA00022630"/>
    </source>
</evidence>
<accession>A0A7X9FRK9</accession>
<feature type="domain" description="Nitroreductase" evidence="6">
    <location>
        <begin position="16"/>
        <end position="158"/>
    </location>
</feature>
<dbReference type="PANTHER" id="PTHR43543:SF1">
    <property type="entry name" value="MALONIC SEMIALDEHYDE REDUCTASE RUTE-RELATED"/>
    <property type="match status" value="1"/>
</dbReference>
<protein>
    <recommendedName>
        <fullName evidence="5">Putative NADH dehydrogenase/NAD(P)H nitroreductase GYA55_06815</fullName>
        <ecNumber evidence="5">1.-.-.-</ecNumber>
    </recommendedName>
</protein>
<keyword evidence="1 5" id="KW-0285">Flavoprotein</keyword>
<comment type="caution">
    <text evidence="7">The sequence shown here is derived from an EMBL/GenBank/DDBJ whole genome shotgun (WGS) entry which is preliminary data.</text>
</comment>
<evidence type="ECO:0000256" key="4">
    <source>
        <dbReference type="ARBA" id="ARBA00023002"/>
    </source>
</evidence>
<dbReference type="EC" id="1.-.-.-" evidence="5"/>
<dbReference type="SUPFAM" id="SSF55469">
    <property type="entry name" value="FMN-dependent nitroreductase-like"/>
    <property type="match status" value="1"/>
</dbReference>
<keyword evidence="4 5" id="KW-0560">Oxidoreductase</keyword>
<gene>
    <name evidence="7" type="ORF">GYA55_06815</name>
</gene>
<reference evidence="7 8" key="1">
    <citation type="journal article" date="2020" name="Biotechnol. Biofuels">
        <title>New insights from the biogas microbiome by comprehensive genome-resolved metagenomics of nearly 1600 species originating from multiple anaerobic digesters.</title>
        <authorList>
            <person name="Campanaro S."/>
            <person name="Treu L."/>
            <person name="Rodriguez-R L.M."/>
            <person name="Kovalovszki A."/>
            <person name="Ziels R.M."/>
            <person name="Maus I."/>
            <person name="Zhu X."/>
            <person name="Kougias P.G."/>
            <person name="Basile A."/>
            <person name="Luo G."/>
            <person name="Schluter A."/>
            <person name="Konstantinidis K.T."/>
            <person name="Angelidaki I."/>
        </authorList>
    </citation>
    <scope>NUCLEOTIDE SEQUENCE [LARGE SCALE GENOMIC DNA]</scope>
    <source>
        <strain evidence="7">AS27yjCOA_65</strain>
    </source>
</reference>
<name>A0A7X9FRK9_9DELT</name>
<evidence type="ECO:0000313" key="7">
    <source>
        <dbReference type="EMBL" id="NMC62866.1"/>
    </source>
</evidence>
<dbReference type="CDD" id="cd02148">
    <property type="entry name" value="RutE-like"/>
    <property type="match status" value="1"/>
</dbReference>
<evidence type="ECO:0000256" key="3">
    <source>
        <dbReference type="ARBA" id="ARBA00022857"/>
    </source>
</evidence>
<dbReference type="InterPro" id="IPR029479">
    <property type="entry name" value="Nitroreductase"/>
</dbReference>
<dbReference type="EMBL" id="JAAZON010000297">
    <property type="protein sequence ID" value="NMC62866.1"/>
    <property type="molecule type" value="Genomic_DNA"/>
</dbReference>
<organism evidence="7 8">
    <name type="scientific">SAR324 cluster bacterium</name>
    <dbReference type="NCBI Taxonomy" id="2024889"/>
    <lineage>
        <taxon>Bacteria</taxon>
        <taxon>Deltaproteobacteria</taxon>
        <taxon>SAR324 cluster</taxon>
    </lineage>
</organism>
<dbReference type="InterPro" id="IPR000415">
    <property type="entry name" value="Nitroreductase-like"/>
</dbReference>
<keyword evidence="2 5" id="KW-0288">FMN</keyword>
<keyword evidence="3 5" id="KW-0521">NADP</keyword>
<dbReference type="HAMAP" id="MF_01204">
    <property type="entry name" value="Oxidoreductase_RutE_HadB"/>
    <property type="match status" value="1"/>
</dbReference>
<dbReference type="NCBIfam" id="NF003768">
    <property type="entry name" value="PRK05365.1"/>
    <property type="match status" value="1"/>
</dbReference>
<dbReference type="InterPro" id="IPR023936">
    <property type="entry name" value="RutE-like"/>
</dbReference>
<dbReference type="Proteomes" id="UP000524246">
    <property type="component" value="Unassembled WGS sequence"/>
</dbReference>
<sequence>MERVLDKNSLDILFREARTYSRFLDKEVTNEQLQAMYELMKMGPTGANTCPARIIFLRSTKAKERLKPALAPGNVDKTMKAPVTAIVGGDLEFYEKLPLLFPHTDARSWFVGNDTLINRTAFQNSTLQGAYLIMAARAVGLDCGPMSGFDNEMVDREFFPDGKIKSNLLCNLGVGDPSSLHPRNPRLAFEEVCSII</sequence>
<keyword evidence="5" id="KW-0520">NAD</keyword>
<dbReference type="PANTHER" id="PTHR43543">
    <property type="entry name" value="MALONIC SEMIALDEHYDE REDUCTASE RUTE-RELATED"/>
    <property type="match status" value="1"/>
</dbReference>
<dbReference type="Gene3D" id="3.40.109.10">
    <property type="entry name" value="NADH Oxidase"/>
    <property type="match status" value="1"/>
</dbReference>
<evidence type="ECO:0000256" key="5">
    <source>
        <dbReference type="HAMAP-Rule" id="MF_01204"/>
    </source>
</evidence>
<dbReference type="GO" id="GO:0016491">
    <property type="term" value="F:oxidoreductase activity"/>
    <property type="evidence" value="ECO:0007669"/>
    <property type="project" value="UniProtKB-UniRule"/>
</dbReference>